<dbReference type="RefSeq" id="XP_006813828.1">
    <property type="nucleotide sequence ID" value="XM_006813765.1"/>
</dbReference>
<proteinExistence type="predicted"/>
<protein>
    <submittedName>
        <fullName evidence="2">Death-associated protein kinase 1-like</fullName>
    </submittedName>
</protein>
<sequence>MYWRDYVTNVRRDIDSSIEEDFLSKASEYLYDTGEILYVRMSDIEDVIILVPQWFCDRIIGPLMATDLFVQYSEKLKKQTIYTFEDIKEVLVKEADMGLLIPLLEHFQIIVLLGEKDYGGGHRGKYIIPNLLSLYMPEDQWKEEPHKRHYFGKEFLCKAAADMFSPNFFPQLQACLHDLYTRLQRPPSGIWKNAIKVCEDVEALVFLSEDNRDVSVAVRCERRNQFGECHSLMQKVAVVMHQVLHETSPGAEVKFQVTSRSSLRSHHDLNKVRSYPIEQVLQAEKMKVKVYDVEIGIAEEVTDLLIPGFDLTILKEDGIKSDVKWMAHKTRQEVAILLSIEREDLKDHRLLSRYMGISRSEHRAIAERAFNADLYVTDLLLDKWSENWVTTVRRDGASAKPTEGKVYHESSIENLLEINRKYLENYFVTRAIEDMLKYPDGKPKQAAVKDEEEDEWE</sequence>
<accession>A0ABM0M1D7</accession>
<dbReference type="GeneID" id="102808081"/>
<dbReference type="PANTHER" id="PTHR12449">
    <property type="entry name" value="DEATH DOMAIN-CONTAINING PROTEIN"/>
    <property type="match status" value="1"/>
</dbReference>
<name>A0ABM0M1D7_SACKO</name>
<evidence type="ECO:0000313" key="1">
    <source>
        <dbReference type="Proteomes" id="UP000694865"/>
    </source>
</evidence>
<keyword evidence="1" id="KW-1185">Reference proteome</keyword>
<dbReference type="InterPro" id="IPR039788">
    <property type="entry name" value="NOL4/NOL4L"/>
</dbReference>
<dbReference type="PANTHER" id="PTHR12449:SF18">
    <property type="entry name" value="DEATH DOMAIN-CONTAINING PROTEIN"/>
    <property type="match status" value="1"/>
</dbReference>
<gene>
    <name evidence="2" type="primary">LOC102808081</name>
</gene>
<evidence type="ECO:0000313" key="2">
    <source>
        <dbReference type="RefSeq" id="XP_006813828.1"/>
    </source>
</evidence>
<dbReference type="Proteomes" id="UP000694865">
    <property type="component" value="Unplaced"/>
</dbReference>
<organism evidence="1 2">
    <name type="scientific">Saccoglossus kowalevskii</name>
    <name type="common">Acorn worm</name>
    <dbReference type="NCBI Taxonomy" id="10224"/>
    <lineage>
        <taxon>Eukaryota</taxon>
        <taxon>Metazoa</taxon>
        <taxon>Hemichordata</taxon>
        <taxon>Enteropneusta</taxon>
        <taxon>Harrimaniidae</taxon>
        <taxon>Saccoglossus</taxon>
    </lineage>
</organism>
<reference evidence="2" key="1">
    <citation type="submission" date="2025-08" db="UniProtKB">
        <authorList>
            <consortium name="RefSeq"/>
        </authorList>
    </citation>
    <scope>IDENTIFICATION</scope>
    <source>
        <tissue evidence="2">Testes</tissue>
    </source>
</reference>